<evidence type="ECO:0000256" key="1">
    <source>
        <dbReference type="SAM" id="MobiDB-lite"/>
    </source>
</evidence>
<accession>A0A2P5WLH5</accession>
<evidence type="ECO:0000313" key="3">
    <source>
        <dbReference type="Proteomes" id="UP000239757"/>
    </source>
</evidence>
<sequence>MFRVWTSVKPKSSQPELTSNSHRRWLSARRGKPWSQQHRPLHIAPYSSGRSCVTEAESGSTSPIADAVVFTEQPNESRLYVLSRTAAIRLSTPDQRQPHHLGLHIVCGALYASSDSWSNGQPDIRRATIVSSRRPLAESPATPALFRVVHPVVNRTA</sequence>
<reference evidence="2 3" key="1">
    <citation type="submission" date="2015-01" db="EMBL/GenBank/DDBJ databases">
        <title>Genome of allotetraploid Gossypium barbadense reveals genomic plasticity and fiber elongation in cotton evolution.</title>
        <authorList>
            <person name="Chen X."/>
            <person name="Liu X."/>
            <person name="Zhao B."/>
            <person name="Zheng H."/>
            <person name="Hu Y."/>
            <person name="Lu G."/>
            <person name="Yang C."/>
            <person name="Chen J."/>
            <person name="Shan C."/>
            <person name="Zhang L."/>
            <person name="Zhou Y."/>
            <person name="Wang L."/>
            <person name="Guo W."/>
            <person name="Bai Y."/>
            <person name="Ruan J."/>
            <person name="Shangguan X."/>
            <person name="Mao Y."/>
            <person name="Jiang J."/>
            <person name="Zhu Y."/>
            <person name="Lei J."/>
            <person name="Kang H."/>
            <person name="Chen S."/>
            <person name="He X."/>
            <person name="Wang R."/>
            <person name="Wang Y."/>
            <person name="Chen J."/>
            <person name="Wang L."/>
            <person name="Yu S."/>
            <person name="Wang B."/>
            <person name="Wei J."/>
            <person name="Song S."/>
            <person name="Lu X."/>
            <person name="Gao Z."/>
            <person name="Gu W."/>
            <person name="Deng X."/>
            <person name="Ma D."/>
            <person name="Wang S."/>
            <person name="Liang W."/>
            <person name="Fang L."/>
            <person name="Cai C."/>
            <person name="Zhu X."/>
            <person name="Zhou B."/>
            <person name="Zhang Y."/>
            <person name="Chen Z."/>
            <person name="Xu S."/>
            <person name="Zhu R."/>
            <person name="Wang S."/>
            <person name="Zhang T."/>
            <person name="Zhao G."/>
        </authorList>
    </citation>
    <scope>NUCLEOTIDE SEQUENCE [LARGE SCALE GENOMIC DNA]</scope>
    <source>
        <strain evidence="3">cv. Xinhai21</strain>
        <tissue evidence="2">Leaf</tissue>
    </source>
</reference>
<organism evidence="2 3">
    <name type="scientific">Gossypium barbadense</name>
    <name type="common">Sea Island cotton</name>
    <name type="synonym">Hibiscus barbadensis</name>
    <dbReference type="NCBI Taxonomy" id="3634"/>
    <lineage>
        <taxon>Eukaryota</taxon>
        <taxon>Viridiplantae</taxon>
        <taxon>Streptophyta</taxon>
        <taxon>Embryophyta</taxon>
        <taxon>Tracheophyta</taxon>
        <taxon>Spermatophyta</taxon>
        <taxon>Magnoliopsida</taxon>
        <taxon>eudicotyledons</taxon>
        <taxon>Gunneridae</taxon>
        <taxon>Pentapetalae</taxon>
        <taxon>rosids</taxon>
        <taxon>malvids</taxon>
        <taxon>Malvales</taxon>
        <taxon>Malvaceae</taxon>
        <taxon>Malvoideae</taxon>
        <taxon>Gossypium</taxon>
    </lineage>
</organism>
<evidence type="ECO:0000313" key="2">
    <source>
        <dbReference type="EMBL" id="PPR91938.1"/>
    </source>
</evidence>
<proteinExistence type="predicted"/>
<dbReference type="AlphaFoldDB" id="A0A2P5WLH5"/>
<gene>
    <name evidence="2" type="ORF">GOBAR_AA28746</name>
</gene>
<dbReference type="Proteomes" id="UP000239757">
    <property type="component" value="Unassembled WGS sequence"/>
</dbReference>
<protein>
    <submittedName>
        <fullName evidence="2">Uncharacterized protein</fullName>
    </submittedName>
</protein>
<dbReference type="EMBL" id="KZ667178">
    <property type="protein sequence ID" value="PPR91938.1"/>
    <property type="molecule type" value="Genomic_DNA"/>
</dbReference>
<feature type="compositionally biased region" description="Polar residues" evidence="1">
    <location>
        <begin position="9"/>
        <end position="20"/>
    </location>
</feature>
<feature type="region of interest" description="Disordered" evidence="1">
    <location>
        <begin position="1"/>
        <end position="39"/>
    </location>
</feature>
<name>A0A2P5WLH5_GOSBA</name>
<feature type="compositionally biased region" description="Basic residues" evidence="1">
    <location>
        <begin position="21"/>
        <end position="32"/>
    </location>
</feature>